<reference evidence="2 3" key="1">
    <citation type="submission" date="2018-08" db="EMBL/GenBank/DDBJ databases">
        <title>Genome and evolution of the arbuscular mycorrhizal fungus Diversispora epigaea (formerly Glomus versiforme) and its bacterial endosymbionts.</title>
        <authorList>
            <person name="Sun X."/>
            <person name="Fei Z."/>
            <person name="Harrison M."/>
        </authorList>
    </citation>
    <scope>NUCLEOTIDE SEQUENCE [LARGE SCALE GENOMIC DNA]</scope>
    <source>
        <strain evidence="2 3">IT104</strain>
    </source>
</reference>
<feature type="region of interest" description="Disordered" evidence="1">
    <location>
        <begin position="1"/>
        <end position="57"/>
    </location>
</feature>
<organism evidence="2 3">
    <name type="scientific">Diversispora epigaea</name>
    <dbReference type="NCBI Taxonomy" id="1348612"/>
    <lineage>
        <taxon>Eukaryota</taxon>
        <taxon>Fungi</taxon>
        <taxon>Fungi incertae sedis</taxon>
        <taxon>Mucoromycota</taxon>
        <taxon>Glomeromycotina</taxon>
        <taxon>Glomeromycetes</taxon>
        <taxon>Diversisporales</taxon>
        <taxon>Diversisporaceae</taxon>
        <taxon>Diversispora</taxon>
    </lineage>
</organism>
<evidence type="ECO:0000313" key="2">
    <source>
        <dbReference type="EMBL" id="RHZ47189.1"/>
    </source>
</evidence>
<evidence type="ECO:0000313" key="3">
    <source>
        <dbReference type="Proteomes" id="UP000266861"/>
    </source>
</evidence>
<evidence type="ECO:0000256" key="1">
    <source>
        <dbReference type="SAM" id="MobiDB-lite"/>
    </source>
</evidence>
<dbReference type="Proteomes" id="UP000266861">
    <property type="component" value="Unassembled WGS sequence"/>
</dbReference>
<feature type="compositionally biased region" description="Acidic residues" evidence="1">
    <location>
        <begin position="36"/>
        <end position="57"/>
    </location>
</feature>
<dbReference type="EMBL" id="PQFF01000494">
    <property type="protein sequence ID" value="RHZ47189.1"/>
    <property type="molecule type" value="Genomic_DNA"/>
</dbReference>
<proteinExistence type="predicted"/>
<name>A0A397GAT3_9GLOM</name>
<protein>
    <submittedName>
        <fullName evidence="2">Uncharacterized protein</fullName>
    </submittedName>
</protein>
<keyword evidence="3" id="KW-1185">Reference proteome</keyword>
<gene>
    <name evidence="2" type="ORF">Glove_587g5</name>
</gene>
<sequence length="70" mass="8000">MEIKASEIGDRKNDVGKCLNSRLNPVGERYIHNGSDDDSDDADDTDDVEDVEDVEDAEWWMNAEKRTIKE</sequence>
<dbReference type="AlphaFoldDB" id="A0A397GAT3"/>
<accession>A0A397GAT3</accession>
<comment type="caution">
    <text evidence="2">The sequence shown here is derived from an EMBL/GenBank/DDBJ whole genome shotgun (WGS) entry which is preliminary data.</text>
</comment>
<feature type="compositionally biased region" description="Basic and acidic residues" evidence="1">
    <location>
        <begin position="1"/>
        <end position="15"/>
    </location>
</feature>